<evidence type="ECO:0000313" key="8">
    <source>
        <dbReference type="EMBL" id="KAF9493542.1"/>
    </source>
</evidence>
<comment type="caution">
    <text evidence="8">The sequence shown here is derived from an EMBL/GenBank/DDBJ whole genome shotgun (WGS) entry which is preliminary data.</text>
</comment>
<keyword evidence="4" id="KW-0539">Nucleus</keyword>
<accession>A0A9P5ZSB7</accession>
<keyword evidence="3" id="KW-0456">Lyase</keyword>
<dbReference type="Pfam" id="PF09749">
    <property type="entry name" value="HVSL"/>
    <property type="match status" value="1"/>
</dbReference>
<protein>
    <recommendedName>
        <fullName evidence="5">U6 snRNA phosphodiesterase 1</fullName>
    </recommendedName>
    <alternativeName>
        <fullName evidence="6">3'-5' RNA exonuclease USB1</fullName>
    </alternativeName>
</protein>
<evidence type="ECO:0000256" key="6">
    <source>
        <dbReference type="ARBA" id="ARBA00030030"/>
    </source>
</evidence>
<dbReference type="PANTHER" id="PTHR13522">
    <property type="entry name" value="U6 SNRNA PHOSPHODIESTERASE 1"/>
    <property type="match status" value="1"/>
</dbReference>
<reference evidence="8" key="1">
    <citation type="submission" date="2020-11" db="EMBL/GenBank/DDBJ databases">
        <authorList>
            <consortium name="DOE Joint Genome Institute"/>
            <person name="Ahrendt S."/>
            <person name="Riley R."/>
            <person name="Andreopoulos W."/>
            <person name="Labutti K."/>
            <person name="Pangilinan J."/>
            <person name="Ruiz-Duenas F.J."/>
            <person name="Barrasa J.M."/>
            <person name="Sanchez-Garcia M."/>
            <person name="Camarero S."/>
            <person name="Miyauchi S."/>
            <person name="Serrano A."/>
            <person name="Linde D."/>
            <person name="Babiker R."/>
            <person name="Drula E."/>
            <person name="Ayuso-Fernandez I."/>
            <person name="Pacheco R."/>
            <person name="Padilla G."/>
            <person name="Ferreira P."/>
            <person name="Barriuso J."/>
            <person name="Kellner H."/>
            <person name="Castanera R."/>
            <person name="Alfaro M."/>
            <person name="Ramirez L."/>
            <person name="Pisabarro A.G."/>
            <person name="Kuo A."/>
            <person name="Tritt A."/>
            <person name="Lipzen A."/>
            <person name="He G."/>
            <person name="Yan M."/>
            <person name="Ng V."/>
            <person name="Cullen D."/>
            <person name="Martin F."/>
            <person name="Rosso M.-N."/>
            <person name="Henrissat B."/>
            <person name="Hibbett D."/>
            <person name="Martinez A.T."/>
            <person name="Grigoriev I.V."/>
        </authorList>
    </citation>
    <scope>NUCLEOTIDE SEQUENCE</scope>
    <source>
        <strain evidence="8">ATCC 90797</strain>
    </source>
</reference>
<dbReference type="GO" id="GO:0000175">
    <property type="term" value="F:3'-5'-RNA exonuclease activity"/>
    <property type="evidence" value="ECO:0007669"/>
    <property type="project" value="TreeGrafter"/>
</dbReference>
<evidence type="ECO:0000256" key="1">
    <source>
        <dbReference type="ARBA" id="ARBA00022722"/>
    </source>
</evidence>
<dbReference type="GO" id="GO:0016829">
    <property type="term" value="F:lyase activity"/>
    <property type="evidence" value="ECO:0007669"/>
    <property type="project" value="UniProtKB-KW"/>
</dbReference>
<proteinExistence type="predicted"/>
<evidence type="ECO:0000256" key="5">
    <source>
        <dbReference type="ARBA" id="ARBA00029543"/>
    </source>
</evidence>
<evidence type="ECO:0000256" key="2">
    <source>
        <dbReference type="ARBA" id="ARBA00022801"/>
    </source>
</evidence>
<dbReference type="InterPro" id="IPR027521">
    <property type="entry name" value="Usb1"/>
</dbReference>
<keyword evidence="9" id="KW-1185">Reference proteome</keyword>
<keyword evidence="1" id="KW-0540">Nuclease</keyword>
<dbReference type="Proteomes" id="UP000807025">
    <property type="component" value="Unassembled WGS sequence"/>
</dbReference>
<dbReference type="Gene3D" id="3.90.1140.10">
    <property type="entry name" value="Cyclic phosphodiesterase"/>
    <property type="match status" value="1"/>
</dbReference>
<evidence type="ECO:0000256" key="3">
    <source>
        <dbReference type="ARBA" id="ARBA00023239"/>
    </source>
</evidence>
<feature type="region of interest" description="Disordered" evidence="7">
    <location>
        <begin position="1"/>
        <end position="43"/>
    </location>
</feature>
<dbReference type="EMBL" id="MU154584">
    <property type="protein sequence ID" value="KAF9493542.1"/>
    <property type="molecule type" value="Genomic_DNA"/>
</dbReference>
<evidence type="ECO:0000256" key="7">
    <source>
        <dbReference type="SAM" id="MobiDB-lite"/>
    </source>
</evidence>
<name>A0A9P5ZSB7_PLEER</name>
<keyword evidence="2" id="KW-0378">Hydrolase</keyword>
<dbReference type="OrthoDB" id="49151at2759"/>
<gene>
    <name evidence="8" type="ORF">BDN71DRAFT_1508509</name>
</gene>
<evidence type="ECO:0000313" key="9">
    <source>
        <dbReference type="Proteomes" id="UP000807025"/>
    </source>
</evidence>
<evidence type="ECO:0000256" key="4">
    <source>
        <dbReference type="ARBA" id="ARBA00023242"/>
    </source>
</evidence>
<organism evidence="8 9">
    <name type="scientific">Pleurotus eryngii</name>
    <name type="common">Boletus of the steppes</name>
    <dbReference type="NCBI Taxonomy" id="5323"/>
    <lineage>
        <taxon>Eukaryota</taxon>
        <taxon>Fungi</taxon>
        <taxon>Dikarya</taxon>
        <taxon>Basidiomycota</taxon>
        <taxon>Agaricomycotina</taxon>
        <taxon>Agaricomycetes</taxon>
        <taxon>Agaricomycetidae</taxon>
        <taxon>Agaricales</taxon>
        <taxon>Pleurotineae</taxon>
        <taxon>Pleurotaceae</taxon>
        <taxon>Pleurotus</taxon>
    </lineage>
</organism>
<dbReference type="GO" id="GO:0005634">
    <property type="term" value="C:nucleus"/>
    <property type="evidence" value="ECO:0007669"/>
    <property type="project" value="TreeGrafter"/>
</dbReference>
<dbReference type="PANTHER" id="PTHR13522:SF3">
    <property type="entry name" value="U6 SNRNA PHOSPHODIESTERASE 1"/>
    <property type="match status" value="1"/>
</dbReference>
<dbReference type="GO" id="GO:0034477">
    <property type="term" value="P:U6 snRNA 3'-end processing"/>
    <property type="evidence" value="ECO:0007669"/>
    <property type="project" value="InterPro"/>
</dbReference>
<dbReference type="AlphaFoldDB" id="A0A9P5ZSB7"/>
<sequence length="287" mass="31790">MKRGKSSLVTYSSSDDEPTPVSKKSRKLPALASSLVSSGPVDNPALHQGRIRTQPHVEGQFAALVYVSVGLDKESPLRQLLSDAFRTAKVTVECLQELKGVPLKEDDKPSDGAKPSLHISLSRPVYLRAYQRDEFKSAVKQLASKYSPFDASFATFSELSNDEKTRTFLAVEIGGGHNELKELSKGLTPILKPLRQKAYYPEPRFHASFAWALLQSTQQEGSPSNAVATTLPSAEFRAISQFPTDLVPELNRTYRSRLSSASVSTFTVENIHVKIGKEESKWRLRQI</sequence>